<sequence>MSIDNVCRYLSEQYPKSFATWLLGRTPADVKDLKTELSVEPVRADCIILLNPQEEILHLEFQVAPVSVPPMPIRMLDYYARLRRQYSFYPIEQVVIYLKETTANAVFIEQFTDTNTVHRFRSIRIWEQDPAPLLASVGLLPLAVLARTDSPESLLSQVAAQVDMIEEPSQQRNISACTQLLAGLKYNNNLITSLLREELMQESVVYQRIIRQGIEQGRREEALSVIMRQLPRRIGIVAPELRSQIEALSLTQLEDLSEALLDFSTATDLIGWFNSIKES</sequence>
<protein>
    <submittedName>
        <fullName evidence="2">Rpn family recombination-promoting nuclease/putative transposase</fullName>
    </submittedName>
</protein>
<feature type="domain" description="DUF4351" evidence="1">
    <location>
        <begin position="215"/>
        <end position="273"/>
    </location>
</feature>
<gene>
    <name evidence="2" type="ORF">HUN01_11425</name>
</gene>
<dbReference type="PANTHER" id="PTHR34613:SF1">
    <property type="entry name" value="SLL6017 PROTEIN"/>
    <property type="match status" value="1"/>
</dbReference>
<dbReference type="Proteomes" id="UP000514713">
    <property type="component" value="Chromosome"/>
</dbReference>
<dbReference type="AlphaFoldDB" id="A0A7D7L9Z0"/>
<dbReference type="RefSeq" id="WP_181931366.1">
    <property type="nucleotide sequence ID" value="NZ_CP054698.1"/>
</dbReference>
<accession>A0A7D7L9Z0</accession>
<keyword evidence="3" id="KW-1185">Reference proteome</keyword>
<reference evidence="3" key="1">
    <citation type="submission" date="2020-06" db="EMBL/GenBank/DDBJ databases">
        <title>Nostoc edaphicum CCNP1411 genome.</title>
        <authorList>
            <person name="Fidor A."/>
            <person name="Grabski M."/>
            <person name="Gawor J."/>
            <person name="Gromadka R."/>
            <person name="Wegrzyn G."/>
            <person name="Mazur-Marzec H."/>
        </authorList>
    </citation>
    <scope>NUCLEOTIDE SEQUENCE [LARGE SCALE GENOMIC DNA]</scope>
    <source>
        <strain evidence="3">CCNP1411</strain>
    </source>
</reference>
<dbReference type="PANTHER" id="PTHR34613">
    <property type="entry name" value="SLL0800 PROTEIN"/>
    <property type="match status" value="1"/>
</dbReference>
<proteinExistence type="predicted"/>
<dbReference type="Pfam" id="PF14261">
    <property type="entry name" value="DUF4351"/>
    <property type="match status" value="1"/>
</dbReference>
<dbReference type="InterPro" id="IPR025587">
    <property type="entry name" value="DUF4351"/>
</dbReference>
<evidence type="ECO:0000313" key="2">
    <source>
        <dbReference type="EMBL" id="QMS88173.1"/>
    </source>
</evidence>
<organism evidence="2 3">
    <name type="scientific">Nostoc edaphicum CCNP1411</name>
    <dbReference type="NCBI Taxonomy" id="1472755"/>
    <lineage>
        <taxon>Bacteria</taxon>
        <taxon>Bacillati</taxon>
        <taxon>Cyanobacteriota</taxon>
        <taxon>Cyanophyceae</taxon>
        <taxon>Nostocales</taxon>
        <taxon>Nostocaceae</taxon>
        <taxon>Nostoc</taxon>
    </lineage>
</organism>
<dbReference type="KEGG" id="ned:HUN01_11425"/>
<name>A0A7D7L9Z0_9NOSO</name>
<evidence type="ECO:0000259" key="1">
    <source>
        <dbReference type="Pfam" id="PF14261"/>
    </source>
</evidence>
<dbReference type="EMBL" id="CP054698">
    <property type="protein sequence ID" value="QMS88173.1"/>
    <property type="molecule type" value="Genomic_DNA"/>
</dbReference>
<evidence type="ECO:0000313" key="3">
    <source>
        <dbReference type="Proteomes" id="UP000514713"/>
    </source>
</evidence>